<keyword evidence="1" id="KW-0488">Methylation</keyword>
<keyword evidence="2" id="KW-0812">Transmembrane</keyword>
<dbReference type="NCBIfam" id="TIGR02532">
    <property type="entry name" value="IV_pilin_GFxxxE"/>
    <property type="match status" value="1"/>
</dbReference>
<evidence type="ECO:0000313" key="4">
    <source>
        <dbReference type="Proteomes" id="UP001158049"/>
    </source>
</evidence>
<name>A0ABY1Q8A8_9BURK</name>
<dbReference type="EMBL" id="FXUL01000008">
    <property type="protein sequence ID" value="SMP62458.1"/>
    <property type="molecule type" value="Genomic_DNA"/>
</dbReference>
<evidence type="ECO:0000313" key="3">
    <source>
        <dbReference type="EMBL" id="SMP62458.1"/>
    </source>
</evidence>
<dbReference type="PROSITE" id="PS00409">
    <property type="entry name" value="PROKAR_NTER_METHYL"/>
    <property type="match status" value="1"/>
</dbReference>
<feature type="transmembrane region" description="Helical" evidence="2">
    <location>
        <begin position="28"/>
        <end position="49"/>
    </location>
</feature>
<keyword evidence="2" id="KW-0472">Membrane</keyword>
<dbReference type="PRINTS" id="PR00813">
    <property type="entry name" value="BCTERIALGSPG"/>
</dbReference>
<dbReference type="PANTHER" id="PTHR30093">
    <property type="entry name" value="GENERAL SECRETION PATHWAY PROTEIN G"/>
    <property type="match status" value="1"/>
</dbReference>
<reference evidence="3 4" key="1">
    <citation type="submission" date="2017-05" db="EMBL/GenBank/DDBJ databases">
        <authorList>
            <person name="Varghese N."/>
            <person name="Submissions S."/>
        </authorList>
    </citation>
    <scope>NUCLEOTIDE SEQUENCE [LARGE SCALE GENOMIC DNA]</scope>
    <source>
        <strain evidence="3 4">DSM 26001</strain>
    </source>
</reference>
<sequence>MCRNPHGSAFPARAIRTIRHSGFTLVELMIAVAVVAILSSVAISSYAGYMERARVAQAKGDIVALSVRIEQYYTEWMRYPSAIGDIGAISLDPWGRAYVYVDLTTGNGNGMARRDRSLNPLNSDFDLYSIGKDGLTKKPISQKDSLDDVLRANDGRFVDLASKF</sequence>
<dbReference type="InterPro" id="IPR012902">
    <property type="entry name" value="N_methyl_site"/>
</dbReference>
<evidence type="ECO:0000256" key="1">
    <source>
        <dbReference type="ARBA" id="ARBA00022481"/>
    </source>
</evidence>
<dbReference type="Gene3D" id="3.30.700.10">
    <property type="entry name" value="Glycoprotein, Type 4 Pilin"/>
    <property type="match status" value="1"/>
</dbReference>
<keyword evidence="4" id="KW-1185">Reference proteome</keyword>
<protein>
    <submittedName>
        <fullName evidence="3">General secretion pathway protein G</fullName>
    </submittedName>
</protein>
<dbReference type="SUPFAM" id="SSF54523">
    <property type="entry name" value="Pili subunits"/>
    <property type="match status" value="1"/>
</dbReference>
<keyword evidence="2" id="KW-1133">Transmembrane helix</keyword>
<dbReference type="Proteomes" id="UP001158049">
    <property type="component" value="Unassembled WGS sequence"/>
</dbReference>
<dbReference type="Pfam" id="PF07963">
    <property type="entry name" value="N_methyl"/>
    <property type="match status" value="1"/>
</dbReference>
<comment type="caution">
    <text evidence="3">The sequence shown here is derived from an EMBL/GenBank/DDBJ whole genome shotgun (WGS) entry which is preliminary data.</text>
</comment>
<proteinExistence type="predicted"/>
<accession>A0ABY1Q8A8</accession>
<dbReference type="InterPro" id="IPR000983">
    <property type="entry name" value="Bac_GSPG_pilin"/>
</dbReference>
<evidence type="ECO:0000256" key="2">
    <source>
        <dbReference type="SAM" id="Phobius"/>
    </source>
</evidence>
<organism evidence="3 4">
    <name type="scientific">Noviherbaspirillum suwonense</name>
    <dbReference type="NCBI Taxonomy" id="1224511"/>
    <lineage>
        <taxon>Bacteria</taxon>
        <taxon>Pseudomonadati</taxon>
        <taxon>Pseudomonadota</taxon>
        <taxon>Betaproteobacteria</taxon>
        <taxon>Burkholderiales</taxon>
        <taxon>Oxalobacteraceae</taxon>
        <taxon>Noviherbaspirillum</taxon>
    </lineage>
</organism>
<gene>
    <name evidence="3" type="ORF">SAMN06295970_108122</name>
</gene>
<dbReference type="InterPro" id="IPR045584">
    <property type="entry name" value="Pilin-like"/>
</dbReference>
<dbReference type="PANTHER" id="PTHR30093:SF47">
    <property type="entry name" value="TYPE IV PILUS NON-CORE MINOR PILIN PILE"/>
    <property type="match status" value="1"/>
</dbReference>